<dbReference type="Gene3D" id="3.40.50.1820">
    <property type="entry name" value="alpha/beta hydrolase"/>
    <property type="match status" value="1"/>
</dbReference>
<evidence type="ECO:0000313" key="4">
    <source>
        <dbReference type="Proteomes" id="UP000216300"/>
    </source>
</evidence>
<evidence type="ECO:0000256" key="1">
    <source>
        <dbReference type="ARBA" id="ARBA00022801"/>
    </source>
</evidence>
<keyword evidence="4" id="KW-1185">Reference proteome</keyword>
<dbReference type="AlphaFoldDB" id="A0A255EJ01"/>
<reference evidence="3 4" key="1">
    <citation type="submission" date="2017-07" db="EMBL/GenBank/DDBJ databases">
        <title>Draft whole genome sequences of clinical Proprionibacteriaceae strains.</title>
        <authorList>
            <person name="Bernier A.-M."/>
            <person name="Bernard K."/>
            <person name="Domingo M.-C."/>
        </authorList>
    </citation>
    <scope>NUCLEOTIDE SEQUENCE [LARGE SCALE GENOMIC DNA]</scope>
    <source>
        <strain evidence="3 4">NML 150081</strain>
    </source>
</reference>
<dbReference type="PANTHER" id="PTHR46118">
    <property type="entry name" value="PROTEIN ABHD11"/>
    <property type="match status" value="1"/>
</dbReference>
<proteinExistence type="predicted"/>
<evidence type="ECO:0000313" key="3">
    <source>
        <dbReference type="EMBL" id="OYN90961.1"/>
    </source>
</evidence>
<gene>
    <name evidence="3" type="ORF">CGZ91_05645</name>
</gene>
<comment type="caution">
    <text evidence="3">The sequence shown here is derived from an EMBL/GenBank/DDBJ whole genome shotgun (WGS) entry which is preliminary data.</text>
</comment>
<dbReference type="PRINTS" id="PR00412">
    <property type="entry name" value="EPOXHYDRLASE"/>
</dbReference>
<evidence type="ECO:0000259" key="2">
    <source>
        <dbReference type="Pfam" id="PF00561"/>
    </source>
</evidence>
<accession>A0A255EJ01</accession>
<protein>
    <submittedName>
        <fullName evidence="3">Alpha/beta hydrolase</fullName>
    </submittedName>
</protein>
<dbReference type="InterPro" id="IPR000073">
    <property type="entry name" value="AB_hydrolase_1"/>
</dbReference>
<dbReference type="PRINTS" id="PR00111">
    <property type="entry name" value="ABHYDROLASE"/>
</dbReference>
<dbReference type="GO" id="GO:0016787">
    <property type="term" value="F:hydrolase activity"/>
    <property type="evidence" value="ECO:0007669"/>
    <property type="project" value="UniProtKB-KW"/>
</dbReference>
<dbReference type="RefSeq" id="WP_094453313.1">
    <property type="nucleotide sequence ID" value="NZ_NMVJ01000006.1"/>
</dbReference>
<name>A0A255EJ01_9ACTN</name>
<dbReference type="Pfam" id="PF00561">
    <property type="entry name" value="Abhydrolase_1"/>
    <property type="match status" value="1"/>
</dbReference>
<dbReference type="InterPro" id="IPR000639">
    <property type="entry name" value="Epox_hydrolase-like"/>
</dbReference>
<dbReference type="SUPFAM" id="SSF53474">
    <property type="entry name" value="alpha/beta-Hydrolases"/>
    <property type="match status" value="1"/>
</dbReference>
<dbReference type="OrthoDB" id="63519at2"/>
<feature type="domain" description="AB hydrolase-1" evidence="2">
    <location>
        <begin position="17"/>
        <end position="243"/>
    </location>
</feature>
<dbReference type="InterPro" id="IPR029058">
    <property type="entry name" value="AB_hydrolase_fold"/>
</dbReference>
<dbReference type="PANTHER" id="PTHR46118:SF4">
    <property type="entry name" value="PROTEIN ABHD11"/>
    <property type="match status" value="1"/>
</dbReference>
<organism evidence="3 4">
    <name type="scientific">Parenemella sanctibonifatiensis</name>
    <dbReference type="NCBI Taxonomy" id="2016505"/>
    <lineage>
        <taxon>Bacteria</taxon>
        <taxon>Bacillati</taxon>
        <taxon>Actinomycetota</taxon>
        <taxon>Actinomycetes</taxon>
        <taxon>Propionibacteriales</taxon>
        <taxon>Propionibacteriaceae</taxon>
        <taxon>Parenemella</taxon>
    </lineage>
</organism>
<dbReference type="Proteomes" id="UP000216300">
    <property type="component" value="Unassembled WGS sequence"/>
</dbReference>
<dbReference type="EMBL" id="NMVJ01000006">
    <property type="protein sequence ID" value="OYN90961.1"/>
    <property type="molecule type" value="Genomic_DNA"/>
</dbReference>
<keyword evidence="1 3" id="KW-0378">Hydrolase</keyword>
<sequence length="258" mass="28323">MSDLLHTRTVGDDDAATVVFLHGLFGQGRNWNEIAKQLPSGWRGLMIDLPNHGLSPWTEDFSYLQMADQTAETIRAKTTGPVVVVGHSMGGKVAMQLALRHPDLVRALVVVDISPSCATSSFDVYVEAMRSIDLTAITSRGEADQAMAELVPSATVRGFLLQNLRREGQGWRWQQNLDLLGGSLDQIGDWPATDGSYPGPVLWVAGDQSDYITEADREPMEALFPAVRLTTIKQAGHWVHSEQPAIFVQVLRAFLSEV</sequence>